<dbReference type="GO" id="GO:1990077">
    <property type="term" value="C:primosome complex"/>
    <property type="evidence" value="ECO:0007669"/>
    <property type="project" value="UniProtKB-KW"/>
</dbReference>
<evidence type="ECO:0000256" key="7">
    <source>
        <dbReference type="ARBA" id="ARBA00022771"/>
    </source>
</evidence>
<dbReference type="GO" id="GO:0005737">
    <property type="term" value="C:cytoplasm"/>
    <property type="evidence" value="ECO:0007669"/>
    <property type="project" value="TreeGrafter"/>
</dbReference>
<dbReference type="InterPro" id="IPR019475">
    <property type="entry name" value="DNA_primase_DnaB-bd"/>
</dbReference>
<keyword evidence="8 12" id="KW-0862">Zinc</keyword>
<dbReference type="Pfam" id="PF10410">
    <property type="entry name" value="DnaB_bind"/>
    <property type="match status" value="1"/>
</dbReference>
<dbReference type="Pfam" id="PF01807">
    <property type="entry name" value="Zn_ribbon_DnaG"/>
    <property type="match status" value="1"/>
</dbReference>
<dbReference type="SUPFAM" id="SSF56731">
    <property type="entry name" value="DNA primase core"/>
    <property type="match status" value="1"/>
</dbReference>
<keyword evidence="11 12" id="KW-0804">Transcription</keyword>
<dbReference type="InterPro" id="IPR002694">
    <property type="entry name" value="Znf_CHC2"/>
</dbReference>
<keyword evidence="7 12" id="KW-0863">Zinc-finger</keyword>
<dbReference type="Pfam" id="PF08275">
    <property type="entry name" value="DNAG_N"/>
    <property type="match status" value="1"/>
</dbReference>
<dbReference type="NCBIfam" id="TIGR01391">
    <property type="entry name" value="dnaG"/>
    <property type="match status" value="1"/>
</dbReference>
<dbReference type="InterPro" id="IPR030846">
    <property type="entry name" value="DnaG_bac"/>
</dbReference>
<keyword evidence="17" id="KW-1185">Reference proteome</keyword>
<evidence type="ECO:0000256" key="14">
    <source>
        <dbReference type="PIRSR" id="PIRSR002811-1"/>
    </source>
</evidence>
<dbReference type="eggNOG" id="COG0358">
    <property type="taxonomic scope" value="Bacteria"/>
</dbReference>
<dbReference type="GO" id="GO:0006269">
    <property type="term" value="P:DNA replication, synthesis of primer"/>
    <property type="evidence" value="ECO:0007669"/>
    <property type="project" value="UniProtKB-UniRule"/>
</dbReference>
<dbReference type="Gene3D" id="1.10.860.10">
    <property type="entry name" value="DNAb Helicase, Chain A"/>
    <property type="match status" value="1"/>
</dbReference>
<evidence type="ECO:0000256" key="12">
    <source>
        <dbReference type="HAMAP-Rule" id="MF_00974"/>
    </source>
</evidence>
<keyword evidence="4 12" id="KW-0548">Nucleotidyltransferase</keyword>
<dbReference type="GO" id="GO:0008270">
    <property type="term" value="F:zinc ion binding"/>
    <property type="evidence" value="ECO:0007669"/>
    <property type="project" value="UniProtKB-UniRule"/>
</dbReference>
<dbReference type="InterPro" id="IPR013264">
    <property type="entry name" value="DNAG_N"/>
</dbReference>
<dbReference type="KEGG" id="drm:Dred_2463"/>
<dbReference type="RefSeq" id="WP_011878771.1">
    <property type="nucleotide sequence ID" value="NC_009253.1"/>
</dbReference>
<dbReference type="Gene3D" id="3.90.580.10">
    <property type="entry name" value="Zinc finger, CHC2-type domain"/>
    <property type="match status" value="1"/>
</dbReference>
<evidence type="ECO:0000259" key="15">
    <source>
        <dbReference type="PROSITE" id="PS50880"/>
    </source>
</evidence>
<evidence type="ECO:0000256" key="1">
    <source>
        <dbReference type="ARBA" id="ARBA00022478"/>
    </source>
</evidence>
<evidence type="ECO:0000256" key="2">
    <source>
        <dbReference type="ARBA" id="ARBA00022515"/>
    </source>
</evidence>
<dbReference type="InterPro" id="IPR034151">
    <property type="entry name" value="TOPRIM_DnaG_bac"/>
</dbReference>
<evidence type="ECO:0000256" key="4">
    <source>
        <dbReference type="ARBA" id="ARBA00022695"/>
    </source>
</evidence>
<accession>A4J7C0</accession>
<dbReference type="InterPro" id="IPR006295">
    <property type="entry name" value="DNA_primase_DnaG"/>
</dbReference>
<dbReference type="CDD" id="cd03364">
    <property type="entry name" value="TOPRIM_DnaG_primases"/>
    <property type="match status" value="1"/>
</dbReference>
<dbReference type="GO" id="GO:0000428">
    <property type="term" value="C:DNA-directed RNA polymerase complex"/>
    <property type="evidence" value="ECO:0007669"/>
    <property type="project" value="UniProtKB-KW"/>
</dbReference>
<evidence type="ECO:0000256" key="6">
    <source>
        <dbReference type="ARBA" id="ARBA00022723"/>
    </source>
</evidence>
<keyword evidence="3 12" id="KW-0808">Transferase</keyword>
<dbReference type="PANTHER" id="PTHR30313:SF2">
    <property type="entry name" value="DNA PRIMASE"/>
    <property type="match status" value="1"/>
</dbReference>
<sequence length="604" mass="68146">MAGRIPDSVIEEIRQRTDIVEVISRFIHVEKRGKNYLALCPFHQEKTPSFNINPERQMFHCFGCGVGGNVFKFLMMVEGLSFPESVRSLGTKLGIEVPEEISPKERVKQGKKDRAFKIYGLARDFYHFLLTKEIGIGAIRYLESRNLTDKTRETFELGFAPLGWDSLTGFLTAKGISGEELTKLGLVQKKESGGYYDRFRNRIMFPIWDNQGRVVGFGGRTMGEDNPKYLNSPEGEYFNKGQLLYGLHIARKGIREQGYAVLMEGYMDVVSTYQHGVTNAVASLGTAFTRDQGKILMMYTHDVVIAYDADTAGIKAATRAADILQELGCQVRIATIVGAKDPDEYIQSHGLEGWQSIIDHAMPLVQYKLLQAAQKHGLQNAGAKQRILREVLPNLASVASAIELEETVKQAATVLQVNWETVLEEIKKYKRNSRKKSQIEDNFAKESHNISSARYFAPVRPKDARSNAEAGVLRFALENKEYLERILQELGNDFFQNNVYQRIFDVHLGNKEQNSARLLDELDESSQRIVSSLLVQEIPGENMDQILSDFINTIKRTREKAKLDDLLMQLAAAEKSGDTERVIELSRKINLTMKSEGPERGVAT</sequence>
<comment type="similarity">
    <text evidence="12 13">Belongs to the DnaG primase family.</text>
</comment>
<feature type="domain" description="Toprim" evidence="15">
    <location>
        <begin position="258"/>
        <end position="339"/>
    </location>
</feature>
<evidence type="ECO:0000256" key="13">
    <source>
        <dbReference type="PIRNR" id="PIRNR002811"/>
    </source>
</evidence>
<organism evidence="16 17">
    <name type="scientific">Desulforamulus reducens (strain ATCC BAA-1160 / DSM 100696 / MI-1)</name>
    <name type="common">Desulfotomaculum reducens</name>
    <dbReference type="NCBI Taxonomy" id="349161"/>
    <lineage>
        <taxon>Bacteria</taxon>
        <taxon>Bacillati</taxon>
        <taxon>Bacillota</taxon>
        <taxon>Clostridia</taxon>
        <taxon>Eubacteriales</taxon>
        <taxon>Peptococcaceae</taxon>
        <taxon>Desulforamulus</taxon>
    </lineage>
</organism>
<dbReference type="InterPro" id="IPR050219">
    <property type="entry name" value="DnaG_primase"/>
</dbReference>
<comment type="catalytic activity">
    <reaction evidence="12">
        <text>ssDNA + n NTP = ssDNA/pppN(pN)n-1 hybrid + (n-1) diphosphate.</text>
        <dbReference type="EC" id="2.7.7.101"/>
    </reaction>
</comment>
<evidence type="ECO:0000313" key="17">
    <source>
        <dbReference type="Proteomes" id="UP000001556"/>
    </source>
</evidence>
<reference evidence="16 17" key="1">
    <citation type="submission" date="2007-03" db="EMBL/GenBank/DDBJ databases">
        <title>Complete sequence of Desulfotomaculum reducens MI-1.</title>
        <authorList>
            <consortium name="US DOE Joint Genome Institute"/>
            <person name="Copeland A."/>
            <person name="Lucas S."/>
            <person name="Lapidus A."/>
            <person name="Barry K."/>
            <person name="Detter J.C."/>
            <person name="Glavina del Rio T."/>
            <person name="Hammon N."/>
            <person name="Israni S."/>
            <person name="Dalin E."/>
            <person name="Tice H."/>
            <person name="Pitluck S."/>
            <person name="Sims D."/>
            <person name="Brettin T."/>
            <person name="Bruce D."/>
            <person name="Han C."/>
            <person name="Tapia R."/>
            <person name="Schmutz J."/>
            <person name="Larimer F."/>
            <person name="Land M."/>
            <person name="Hauser L."/>
            <person name="Kyrpides N."/>
            <person name="Kim E."/>
            <person name="Tebo B.M."/>
            <person name="Richardson P."/>
        </authorList>
    </citation>
    <scope>NUCLEOTIDE SEQUENCE [LARGE SCALE GENOMIC DNA]</scope>
    <source>
        <strain evidence="16 17">MI-1</strain>
    </source>
</reference>
<dbReference type="InterPro" id="IPR016136">
    <property type="entry name" value="DNA_helicase_N/primase_C"/>
</dbReference>
<protein>
    <recommendedName>
        <fullName evidence="12 13">DNA primase</fullName>
        <ecNumber evidence="12">2.7.7.101</ecNumber>
    </recommendedName>
</protein>
<dbReference type="GO" id="GO:0003899">
    <property type="term" value="F:DNA-directed RNA polymerase activity"/>
    <property type="evidence" value="ECO:0007669"/>
    <property type="project" value="UniProtKB-UniRule"/>
</dbReference>
<evidence type="ECO:0000256" key="9">
    <source>
        <dbReference type="ARBA" id="ARBA00022842"/>
    </source>
</evidence>
<comment type="domain">
    <text evidence="12">Contains an N-terminal zinc-binding domain, a central core domain that contains the primase activity, and a C-terminal DnaB-binding domain.</text>
</comment>
<comment type="cofactor">
    <cofactor evidence="12 13 14">
        <name>Zn(2+)</name>
        <dbReference type="ChEBI" id="CHEBI:29105"/>
    </cofactor>
    <text evidence="12 13 14">Binds 1 zinc ion per monomer.</text>
</comment>
<feature type="zinc finger region" description="CHC2-type" evidence="12 14">
    <location>
        <begin position="40"/>
        <end position="64"/>
    </location>
</feature>
<name>A4J7C0_DESRM</name>
<evidence type="ECO:0000256" key="3">
    <source>
        <dbReference type="ARBA" id="ARBA00022679"/>
    </source>
</evidence>
<dbReference type="FunFam" id="3.90.580.10:FF:000001">
    <property type="entry name" value="DNA primase"/>
    <property type="match status" value="1"/>
</dbReference>
<dbReference type="InterPro" id="IPR006171">
    <property type="entry name" value="TOPRIM_dom"/>
</dbReference>
<dbReference type="EC" id="2.7.7.101" evidence="12"/>
<dbReference type="HAMAP" id="MF_00974">
    <property type="entry name" value="DNA_primase_DnaG"/>
    <property type="match status" value="1"/>
</dbReference>
<gene>
    <name evidence="12" type="primary">dnaG</name>
    <name evidence="16" type="ordered locus">Dred_2463</name>
</gene>
<dbReference type="GO" id="GO:0003677">
    <property type="term" value="F:DNA binding"/>
    <property type="evidence" value="ECO:0007669"/>
    <property type="project" value="UniProtKB-KW"/>
</dbReference>
<keyword evidence="6 12" id="KW-0479">Metal-binding</keyword>
<evidence type="ECO:0000256" key="8">
    <source>
        <dbReference type="ARBA" id="ARBA00022833"/>
    </source>
</evidence>
<evidence type="ECO:0000256" key="5">
    <source>
        <dbReference type="ARBA" id="ARBA00022705"/>
    </source>
</evidence>
<dbReference type="Gene3D" id="3.40.1360.10">
    <property type="match status" value="1"/>
</dbReference>
<dbReference type="SMART" id="SM00493">
    <property type="entry name" value="TOPRIM"/>
    <property type="match status" value="1"/>
</dbReference>
<dbReference type="EMBL" id="CP000612">
    <property type="protein sequence ID" value="ABO50973.1"/>
    <property type="molecule type" value="Genomic_DNA"/>
</dbReference>
<keyword evidence="5 12" id="KW-0235">DNA replication</keyword>
<evidence type="ECO:0000256" key="11">
    <source>
        <dbReference type="ARBA" id="ARBA00023163"/>
    </source>
</evidence>
<proteinExistence type="inferred from homology"/>
<dbReference type="FunFam" id="3.90.980.10:FF:000001">
    <property type="entry name" value="DNA primase"/>
    <property type="match status" value="1"/>
</dbReference>
<dbReference type="OrthoDB" id="9803773at2"/>
<evidence type="ECO:0000313" key="16">
    <source>
        <dbReference type="EMBL" id="ABO50973.1"/>
    </source>
</evidence>
<dbReference type="PIRSF" id="PIRSF002811">
    <property type="entry name" value="DnaG"/>
    <property type="match status" value="1"/>
</dbReference>
<dbReference type="STRING" id="349161.Dred_2463"/>
<comment type="subunit">
    <text evidence="12">Monomer. Interacts with DnaB.</text>
</comment>
<dbReference type="Proteomes" id="UP000001556">
    <property type="component" value="Chromosome"/>
</dbReference>
<dbReference type="InterPro" id="IPR036977">
    <property type="entry name" value="DNA_primase_Znf_CHC2"/>
</dbReference>
<dbReference type="PROSITE" id="PS50880">
    <property type="entry name" value="TOPRIM"/>
    <property type="match status" value="1"/>
</dbReference>
<dbReference type="PANTHER" id="PTHR30313">
    <property type="entry name" value="DNA PRIMASE"/>
    <property type="match status" value="1"/>
</dbReference>
<evidence type="ECO:0000256" key="10">
    <source>
        <dbReference type="ARBA" id="ARBA00023125"/>
    </source>
</evidence>
<keyword evidence="9" id="KW-0460">Magnesium</keyword>
<keyword evidence="10 12" id="KW-0238">DNA-binding</keyword>
<dbReference type="HOGENOM" id="CLU_013501_3_3_9"/>
<dbReference type="AlphaFoldDB" id="A4J7C0"/>
<dbReference type="Gene3D" id="3.90.980.10">
    <property type="entry name" value="DNA primase, catalytic core, N-terminal domain"/>
    <property type="match status" value="1"/>
</dbReference>
<keyword evidence="2 12" id="KW-0639">Primosome</keyword>
<keyword evidence="1 12" id="KW-0240">DNA-directed RNA polymerase</keyword>
<dbReference type="InterPro" id="IPR037068">
    <property type="entry name" value="DNA_primase_core_N_sf"/>
</dbReference>
<comment type="function">
    <text evidence="12 13">RNA polymerase that catalyzes the synthesis of short RNA molecules used as primers for DNA polymerase during DNA replication.</text>
</comment>
<dbReference type="SUPFAM" id="SSF57783">
    <property type="entry name" value="Zinc beta-ribbon"/>
    <property type="match status" value="1"/>
</dbReference>
<dbReference type="SMART" id="SM00400">
    <property type="entry name" value="ZnF_CHCC"/>
    <property type="match status" value="1"/>
</dbReference>
<dbReference type="Pfam" id="PF13155">
    <property type="entry name" value="Toprim_2"/>
    <property type="match status" value="1"/>
</dbReference>